<organism evidence="1 2">
    <name type="scientific">Choristoneura fumiferana</name>
    <name type="common">Spruce budworm moth</name>
    <name type="synonym">Archips fumiferana</name>
    <dbReference type="NCBI Taxonomy" id="7141"/>
    <lineage>
        <taxon>Eukaryota</taxon>
        <taxon>Metazoa</taxon>
        <taxon>Ecdysozoa</taxon>
        <taxon>Arthropoda</taxon>
        <taxon>Hexapoda</taxon>
        <taxon>Insecta</taxon>
        <taxon>Pterygota</taxon>
        <taxon>Neoptera</taxon>
        <taxon>Endopterygota</taxon>
        <taxon>Lepidoptera</taxon>
        <taxon>Glossata</taxon>
        <taxon>Ditrysia</taxon>
        <taxon>Tortricoidea</taxon>
        <taxon>Tortricidae</taxon>
        <taxon>Tortricinae</taxon>
        <taxon>Choristoneura</taxon>
    </lineage>
</organism>
<accession>A0ACC0JSU1</accession>
<dbReference type="Proteomes" id="UP001064048">
    <property type="component" value="Chromosome 26"/>
</dbReference>
<comment type="caution">
    <text evidence="1">The sequence shown here is derived from an EMBL/GenBank/DDBJ whole genome shotgun (WGS) entry which is preliminary data.</text>
</comment>
<name>A0ACC0JSU1_CHOFU</name>
<protein>
    <submittedName>
        <fullName evidence="1">Uncharacterized protein</fullName>
    </submittedName>
</protein>
<gene>
    <name evidence="1" type="ORF">MSG28_014761</name>
</gene>
<keyword evidence="2" id="KW-1185">Reference proteome</keyword>
<evidence type="ECO:0000313" key="1">
    <source>
        <dbReference type="EMBL" id="KAI8427140.1"/>
    </source>
</evidence>
<evidence type="ECO:0000313" key="2">
    <source>
        <dbReference type="Proteomes" id="UP001064048"/>
    </source>
</evidence>
<dbReference type="EMBL" id="CM046126">
    <property type="protein sequence ID" value="KAI8427140.1"/>
    <property type="molecule type" value="Genomic_DNA"/>
</dbReference>
<proteinExistence type="predicted"/>
<sequence>MAGKCKNLGMFSGHGVGPVRLIEGNMDQFQYKNILEETMLPYAEGVLPVIWTFQHDNGPKHTARTVKEFLTSQSVSVLDWPANSPDLRAIEHLWCEVKKKVSNRQCGNLRELRSKHTAVAYKDAIYVFGGDNGKSMLNDLIRFDIREKSWTRTGYMGTPPAPRYHHSAVVHRSSMFVFGGYTGDILANSNLTNKNDLFEYKFPSAQWVQWKFMGHVIDRINNHVLMEIGHSRLLKFLVKGDKMAEKHQLTIEVLTPTNIESDVPRQQKLRAPDSSVPEDVPMETNGTDVDNVSDGRLVIKEGDTVETYVPVLTVKTEESNFGKDGLRFQRLTVTEDVSVNFQHLFKKETKGGKTVVTQGEIKWSALRGLLEPVYVGEPERPPARVRRPDPEETGVTEDKNSTDEKKAKTRIPVSRFKTAVTKVQRERTDSEKSNESKKKEAPEKPSRRSSIPKLSDRILAARKNAYKTHNNEQTDKNDQEPKADVNNHQPTVKPVEEKPIKIDRIPIRRNVNRKIENLTRNQPTKRTESDENQTVTESNEGTSTKETVDQLDNEFDKLYDEIVDTEAESLPEEILSTKVKDPEKLESKFEEIVHQYDEETIEQVKVEPVDKARYSKIPLLKRRSEQEIKVPKQSERRLSLKTGLNKLAQTNSERQANDRKIKPSTPNDYNRYNNHEVETEKSVVFEDNTQVEVVNIDNDNLIEQQSPMPTPAYNIIATPDAELVKVGLSNFGIALERNSVPQNNNSDNDIATPELETVKVSVLEISNEANAFPVETDSENREIRMGYLVEEPVSIDAPQSIENVIVIDEPEAIEVSEVSLILNDDVVNEKTNEEEKIEESDSNDTIKVATIDFNEPNEKHPIIPDPVSEFKSVNLLRGTSGIEERTKSRYVNKPVKTELENKNKSVEEEIPIVKGKVSKILRRLTSQDDNELSSNNNVELNDDVPLKGNVSKIINRMTSQDTDHNVKKEFDEIPKKRSVLSRIAMFERPAQEPILPKIQPYKYSKPKRTISEEIRHSPKIVQEVLKPHIRNGNTDRPYELVSIDIMQPAEIVVNNEEQVLVVEELKEQTVVFENLDNLKLKEHISEPKEATILDDNITVIKNFNKNERVEFKPEEIDTNAPESQNLAEEETSNFEIIGVRPNVVDSHRSREAVKEYIPVKEKIKRLKSHEDSNLKRARSTAELDIGEAVKGKVKNMIVRMNSTDFLDDRDDILEEKEKISPKERPRMRSVSEKIAMFERILTPVKMDDVSLDAGRALNIDPNPKPKDSMNTVNSVSLPTKAHQPTEAATTPETDSALEQSYNDKIRELLNAKLTHGSVTNMSYVQLRDGHKMPVLALGTALLDPRLAKHIVASAIDLGFRAIDTAFIYGTEKEVGEGIRAKIQDGTVKREELFIMSKLWSTFHKPELVEPACRASLAALGLEYFDLFMIHNPMSFKEGNDPLPKIANVLQFSSYEYLDAWFAMEGLVSKGLVRSVGVSNFNSEQVARVVEKGRLKPVVDQVECHPYMSQQRLSEFCDARDVRLSCFGTLGSKGTPAELKASQAAAIDDPLVQVMAAGLGITPAQLLIRPATSKLPRRSHRAYGNGSNTMHSPIYVPLLGTGLLSEQEGLGHSSHAGPVRIGNFTRTIELLRRYQIECGHNVVVKASSAAHQWDVLRALGASLAPAQVAALHALNGNKRAFTFKGMGDTHRNYPFKIPF</sequence>
<reference evidence="1 2" key="1">
    <citation type="journal article" date="2022" name="Genome Biol. Evol.">
        <title>The Spruce Budworm Genome: Reconstructing the Evolutionary History of Antifreeze Proteins.</title>
        <authorList>
            <person name="Beliveau C."/>
            <person name="Gagne P."/>
            <person name="Picq S."/>
            <person name="Vernygora O."/>
            <person name="Keeling C.I."/>
            <person name="Pinkney K."/>
            <person name="Doucet D."/>
            <person name="Wen F."/>
            <person name="Johnston J.S."/>
            <person name="Maaroufi H."/>
            <person name="Boyle B."/>
            <person name="Laroche J."/>
            <person name="Dewar K."/>
            <person name="Juretic N."/>
            <person name="Blackburn G."/>
            <person name="Nisole A."/>
            <person name="Brunet B."/>
            <person name="Brandao M."/>
            <person name="Lumley L."/>
            <person name="Duan J."/>
            <person name="Quan G."/>
            <person name="Lucarotti C.J."/>
            <person name="Roe A.D."/>
            <person name="Sperling F.A.H."/>
            <person name="Levesque R.C."/>
            <person name="Cusson M."/>
        </authorList>
    </citation>
    <scope>NUCLEOTIDE SEQUENCE [LARGE SCALE GENOMIC DNA]</scope>
    <source>
        <strain evidence="1">Glfc:IPQL:Cfum</strain>
    </source>
</reference>